<dbReference type="RefSeq" id="WP_380618879.1">
    <property type="nucleotide sequence ID" value="NZ_JBHSDK010000010.1"/>
</dbReference>
<dbReference type="PANTHER" id="PTHR23070">
    <property type="entry name" value="BCS1 AAA-TYPE ATPASE"/>
    <property type="match status" value="1"/>
</dbReference>
<dbReference type="EMBL" id="JBHSDK010000010">
    <property type="protein sequence ID" value="MFC4334813.1"/>
    <property type="molecule type" value="Genomic_DNA"/>
</dbReference>
<dbReference type="Pfam" id="PF00004">
    <property type="entry name" value="AAA"/>
    <property type="match status" value="1"/>
</dbReference>
<accession>A0ABV8TVH7</accession>
<dbReference type="SUPFAM" id="SSF52540">
    <property type="entry name" value="P-loop containing nucleoside triphosphate hydrolases"/>
    <property type="match status" value="1"/>
</dbReference>
<dbReference type="InterPro" id="IPR045969">
    <property type="entry name" value="DUF5925"/>
</dbReference>
<gene>
    <name evidence="3" type="ORF">ACFPET_06345</name>
</gene>
<dbReference type="InterPro" id="IPR003593">
    <property type="entry name" value="AAA+_ATPase"/>
</dbReference>
<dbReference type="SMART" id="SM00382">
    <property type="entry name" value="AAA"/>
    <property type="match status" value="1"/>
</dbReference>
<sequence>MSLIEQRGDFINMLLNDSNLGHLRFTMEGTDDPGHVLNLLSLRNFAAGEEPYAVVKNLQGVENDSDLIPDGGHLLRSVVGQVSVQLIQGSEWTLRTMRWKDGSSQVLITASTEDLLRELTEFTAGVGVVEEPAADAVDMGFWYRSARGPYRSNRTITAPSWDEIQGNYSQSSGDSLAQLMKVRSSDITGRLVLLHGPPGTGKTTALRALAREWSEWCQVDTVLDPEAFFTDPSYLMDVVVGADQELPFAPAEEQQPRKWRLMIIEDCDELIRGEAKESAGQALSRLLNLTDGLLGQGREILVAITTNERLDRLHPAVVRPGRCLSQIEVGELSRSEASEWLDGETVPRPMTLAELYARKAGNHPGQESPIPHQQIGQYL</sequence>
<evidence type="ECO:0000313" key="4">
    <source>
        <dbReference type="Proteomes" id="UP001595823"/>
    </source>
</evidence>
<dbReference type="Gene3D" id="3.40.50.300">
    <property type="entry name" value="P-loop containing nucleotide triphosphate hydrolases"/>
    <property type="match status" value="1"/>
</dbReference>
<evidence type="ECO:0000256" key="1">
    <source>
        <dbReference type="ARBA" id="ARBA00007448"/>
    </source>
</evidence>
<organism evidence="3 4">
    <name type="scientific">Salininema proteolyticum</name>
    <dbReference type="NCBI Taxonomy" id="1607685"/>
    <lineage>
        <taxon>Bacteria</taxon>
        <taxon>Bacillati</taxon>
        <taxon>Actinomycetota</taxon>
        <taxon>Actinomycetes</taxon>
        <taxon>Glycomycetales</taxon>
        <taxon>Glycomycetaceae</taxon>
        <taxon>Salininema</taxon>
    </lineage>
</organism>
<keyword evidence="4" id="KW-1185">Reference proteome</keyword>
<feature type="domain" description="AAA+ ATPase" evidence="2">
    <location>
        <begin position="188"/>
        <end position="334"/>
    </location>
</feature>
<reference evidence="4" key="1">
    <citation type="journal article" date="2019" name="Int. J. Syst. Evol. Microbiol.">
        <title>The Global Catalogue of Microorganisms (GCM) 10K type strain sequencing project: providing services to taxonomists for standard genome sequencing and annotation.</title>
        <authorList>
            <consortium name="The Broad Institute Genomics Platform"/>
            <consortium name="The Broad Institute Genome Sequencing Center for Infectious Disease"/>
            <person name="Wu L."/>
            <person name="Ma J."/>
        </authorList>
    </citation>
    <scope>NUCLEOTIDE SEQUENCE [LARGE SCALE GENOMIC DNA]</scope>
    <source>
        <strain evidence="4">IBRC-M 10908</strain>
    </source>
</reference>
<evidence type="ECO:0000259" key="2">
    <source>
        <dbReference type="SMART" id="SM00382"/>
    </source>
</evidence>
<comment type="caution">
    <text evidence="3">The sequence shown here is derived from an EMBL/GenBank/DDBJ whole genome shotgun (WGS) entry which is preliminary data.</text>
</comment>
<name>A0ABV8TVH7_9ACTN</name>
<dbReference type="Pfam" id="PF19347">
    <property type="entry name" value="DUF5925"/>
    <property type="match status" value="1"/>
</dbReference>
<proteinExistence type="inferred from homology"/>
<comment type="similarity">
    <text evidence="1">Belongs to the AAA ATPase family. BCS1 subfamily.</text>
</comment>
<protein>
    <submittedName>
        <fullName evidence="3">DUF5925 domain-containing protein</fullName>
    </submittedName>
</protein>
<dbReference type="InterPro" id="IPR050747">
    <property type="entry name" value="Mitochondrial_chaperone_BCS1"/>
</dbReference>
<dbReference type="Proteomes" id="UP001595823">
    <property type="component" value="Unassembled WGS sequence"/>
</dbReference>
<dbReference type="InterPro" id="IPR027417">
    <property type="entry name" value="P-loop_NTPase"/>
</dbReference>
<dbReference type="InterPro" id="IPR003959">
    <property type="entry name" value="ATPase_AAA_core"/>
</dbReference>
<evidence type="ECO:0000313" key="3">
    <source>
        <dbReference type="EMBL" id="MFC4334813.1"/>
    </source>
</evidence>